<evidence type="ECO:0000313" key="4">
    <source>
        <dbReference type="Proteomes" id="UP000178302"/>
    </source>
</evidence>
<dbReference type="InterPro" id="IPR000771">
    <property type="entry name" value="FBA_II"/>
</dbReference>
<feature type="binding site" evidence="2">
    <location>
        <position position="136"/>
    </location>
    <ligand>
        <name>Zn(2+)</name>
        <dbReference type="ChEBI" id="CHEBI:29105"/>
        <label>2</label>
    </ligand>
</feature>
<protein>
    <recommendedName>
        <fullName evidence="5">Tagatose-bisphosphate aldolase</fullName>
    </recommendedName>
</protein>
<dbReference type="PANTHER" id="PTHR30304:SF0">
    <property type="entry name" value="D-TAGATOSE-1,6-BISPHOSPHATE ALDOLASE SUBUNIT GATY-RELATED"/>
    <property type="match status" value="1"/>
</dbReference>
<reference evidence="3 4" key="1">
    <citation type="journal article" date="2016" name="Nat. Commun.">
        <title>Thousands of microbial genomes shed light on interconnected biogeochemical processes in an aquifer system.</title>
        <authorList>
            <person name="Anantharaman K."/>
            <person name="Brown C.T."/>
            <person name="Hug L.A."/>
            <person name="Sharon I."/>
            <person name="Castelle C.J."/>
            <person name="Probst A.J."/>
            <person name="Thomas B.C."/>
            <person name="Singh A."/>
            <person name="Wilkins M.J."/>
            <person name="Karaoz U."/>
            <person name="Brodie E.L."/>
            <person name="Williams K.H."/>
            <person name="Hubbard S.S."/>
            <person name="Banfield J.F."/>
        </authorList>
    </citation>
    <scope>NUCLEOTIDE SEQUENCE [LARGE SCALE GENOMIC DNA]</scope>
</reference>
<dbReference type="AlphaFoldDB" id="A0A1G2LRS2"/>
<name>A0A1G2LRS2_9BACT</name>
<comment type="caution">
    <text evidence="3">The sequence shown here is derived from an EMBL/GenBank/DDBJ whole genome shotgun (WGS) entry which is preliminary data.</text>
</comment>
<dbReference type="PIRSF" id="PIRSF001359">
    <property type="entry name" value="F_bP_aldolase_II"/>
    <property type="match status" value="1"/>
</dbReference>
<dbReference type="InterPro" id="IPR050246">
    <property type="entry name" value="Class_II_FBP_aldolase"/>
</dbReference>
<sequence length="289" mass="32605">MPKELKNLLIKANQKKWALWHFNISNLEQFRAIVLAAKELKNIPIMIGVSEGERNFIGLKQCVYLVRAFREEFEIPLFLNADHSQSIETAKTAFDAGFDSVHADFSKMSYEENLKSTKEIVDYIKSRNPDVSVEGELGYLRGESRVQKEVIEIQPEDLTKPEQAAEFTEKTGIDRFAGAFGNIHGIAANEPKLDIEKIAEIRKILPEDVAMVLHGGSGIPDKQIKEAIQAGINNIHINTEIRVAYTDALRKSLAENPEQIVPYKLFPPVIDAVKKKVEEKLKMFSLLST</sequence>
<dbReference type="GO" id="GO:0016832">
    <property type="term" value="F:aldehyde-lyase activity"/>
    <property type="evidence" value="ECO:0007669"/>
    <property type="project" value="InterPro"/>
</dbReference>
<feature type="binding site" evidence="2">
    <location>
        <position position="214"/>
    </location>
    <ligand>
        <name>Zn(2+)</name>
        <dbReference type="ChEBI" id="CHEBI:29105"/>
        <label>1</label>
        <note>catalytic</note>
    </ligand>
</feature>
<dbReference type="GO" id="GO:0005975">
    <property type="term" value="P:carbohydrate metabolic process"/>
    <property type="evidence" value="ECO:0007669"/>
    <property type="project" value="InterPro"/>
</dbReference>
<dbReference type="InterPro" id="IPR013785">
    <property type="entry name" value="Aldolase_TIM"/>
</dbReference>
<evidence type="ECO:0000313" key="3">
    <source>
        <dbReference type="EMBL" id="OHA13572.1"/>
    </source>
</evidence>
<comment type="cofactor">
    <cofactor evidence="2">
        <name>Zn(2+)</name>
        <dbReference type="ChEBI" id="CHEBI:29105"/>
    </cofactor>
    <text evidence="2">Binds 2 Zn(2+) ions per subunit. One is catalytic and the other provides a structural contribution.</text>
</comment>
<evidence type="ECO:0000256" key="1">
    <source>
        <dbReference type="PIRSR" id="PIRSR001359-1"/>
    </source>
</evidence>
<feature type="active site" description="Proton donor" evidence="1">
    <location>
        <position position="82"/>
    </location>
</feature>
<proteinExistence type="predicted"/>
<accession>A0A1G2LRS2</accession>
<evidence type="ECO:0008006" key="5">
    <source>
        <dbReference type="Google" id="ProtNLM"/>
    </source>
</evidence>
<keyword evidence="2" id="KW-0479">Metal-binding</keyword>
<dbReference type="Proteomes" id="UP000178302">
    <property type="component" value="Unassembled WGS sequence"/>
</dbReference>
<dbReference type="GO" id="GO:0008270">
    <property type="term" value="F:zinc ion binding"/>
    <property type="evidence" value="ECO:0007669"/>
    <property type="project" value="InterPro"/>
</dbReference>
<dbReference type="EMBL" id="MHQZ01000030">
    <property type="protein sequence ID" value="OHA13572.1"/>
    <property type="molecule type" value="Genomic_DNA"/>
</dbReference>
<feature type="binding site" evidence="2">
    <location>
        <position position="83"/>
    </location>
    <ligand>
        <name>Zn(2+)</name>
        <dbReference type="ChEBI" id="CHEBI:29105"/>
        <label>1</label>
        <note>catalytic</note>
    </ligand>
</feature>
<dbReference type="SUPFAM" id="SSF51569">
    <property type="entry name" value="Aldolase"/>
    <property type="match status" value="1"/>
</dbReference>
<dbReference type="NCBIfam" id="TIGR00167">
    <property type="entry name" value="cbbA"/>
    <property type="match status" value="1"/>
</dbReference>
<keyword evidence="2" id="KW-0862">Zinc</keyword>
<feature type="binding site" evidence="2">
    <location>
        <position position="104"/>
    </location>
    <ligand>
        <name>Zn(2+)</name>
        <dbReference type="ChEBI" id="CHEBI:29105"/>
        <label>2</label>
    </ligand>
</feature>
<evidence type="ECO:0000256" key="2">
    <source>
        <dbReference type="PIRSR" id="PIRSR001359-3"/>
    </source>
</evidence>
<dbReference type="PANTHER" id="PTHR30304">
    <property type="entry name" value="D-TAGATOSE-1,6-BISPHOSPHATE ALDOLASE"/>
    <property type="match status" value="1"/>
</dbReference>
<feature type="binding site" evidence="2">
    <location>
        <position position="184"/>
    </location>
    <ligand>
        <name>Zn(2+)</name>
        <dbReference type="ChEBI" id="CHEBI:29105"/>
        <label>1</label>
        <note>catalytic</note>
    </ligand>
</feature>
<dbReference type="Gene3D" id="3.20.20.70">
    <property type="entry name" value="Aldolase class I"/>
    <property type="match status" value="1"/>
</dbReference>
<dbReference type="Pfam" id="PF01116">
    <property type="entry name" value="F_bP_aldolase"/>
    <property type="match status" value="1"/>
</dbReference>
<organism evidence="3 4">
    <name type="scientific">Candidatus Tagabacteria bacterium RIFCSPLOWO2_01_FULL_39_11</name>
    <dbReference type="NCBI Taxonomy" id="1802295"/>
    <lineage>
        <taxon>Bacteria</taxon>
        <taxon>Candidatus Tagaibacteriota</taxon>
    </lineage>
</organism>
<gene>
    <name evidence="3" type="ORF">A2909_00225</name>
</gene>